<evidence type="ECO:0000313" key="3">
    <source>
        <dbReference type="Proteomes" id="UP001139035"/>
    </source>
</evidence>
<dbReference type="EMBL" id="JAJUWU010000015">
    <property type="protein sequence ID" value="MCE7029280.1"/>
    <property type="molecule type" value="Genomic_DNA"/>
</dbReference>
<comment type="caution">
    <text evidence="2">The sequence shown here is derived from an EMBL/GenBank/DDBJ whole genome shotgun (WGS) entry which is preliminary data.</text>
</comment>
<dbReference type="Proteomes" id="UP001139035">
    <property type="component" value="Unassembled WGS sequence"/>
</dbReference>
<feature type="transmembrane region" description="Helical" evidence="1">
    <location>
        <begin position="107"/>
        <end position="128"/>
    </location>
</feature>
<name>A0A9X1P0R2_9HYPH</name>
<keyword evidence="1" id="KW-0812">Transmembrane</keyword>
<keyword evidence="3" id="KW-1185">Reference proteome</keyword>
<feature type="transmembrane region" description="Helical" evidence="1">
    <location>
        <begin position="48"/>
        <end position="71"/>
    </location>
</feature>
<proteinExistence type="predicted"/>
<gene>
    <name evidence="2" type="ORF">LZD57_14890</name>
</gene>
<evidence type="ECO:0000256" key="1">
    <source>
        <dbReference type="SAM" id="Phobius"/>
    </source>
</evidence>
<reference evidence="2" key="1">
    <citation type="submission" date="2022-01" db="EMBL/GenBank/DDBJ databases">
        <title>Jiella avicenniae sp. nov., a novel endophytic bacterium isolated from bark of Avicennia marina.</title>
        <authorList>
            <person name="Tuo L."/>
        </authorList>
    </citation>
    <scope>NUCLEOTIDE SEQUENCE</scope>
    <source>
        <strain evidence="2">CBK1P-4</strain>
    </source>
</reference>
<dbReference type="RefSeq" id="WP_233720274.1">
    <property type="nucleotide sequence ID" value="NZ_JAJUWU010000015.1"/>
</dbReference>
<keyword evidence="1" id="KW-1133">Transmembrane helix</keyword>
<organism evidence="2 3">
    <name type="scientific">Jiella avicenniae</name>
    <dbReference type="NCBI Taxonomy" id="2907202"/>
    <lineage>
        <taxon>Bacteria</taxon>
        <taxon>Pseudomonadati</taxon>
        <taxon>Pseudomonadota</taxon>
        <taxon>Alphaproteobacteria</taxon>
        <taxon>Hyphomicrobiales</taxon>
        <taxon>Aurantimonadaceae</taxon>
        <taxon>Jiella</taxon>
    </lineage>
</organism>
<feature type="transmembrane region" description="Helical" evidence="1">
    <location>
        <begin position="12"/>
        <end position="36"/>
    </location>
</feature>
<accession>A0A9X1P0R2</accession>
<keyword evidence="1" id="KW-0472">Membrane</keyword>
<sequence length="130" mass="13194">MDFTLPTTLAGWLPFTAAVVAILLGLAALFAPRLILSAIGLAPRAGSVDALGGARASLAGFWLGVGLVGAALFDQPFIQLALGAGWLFSAFGRLVSLLTDGASFRAVFYLLVELALACAALAPALGFISS</sequence>
<evidence type="ECO:0000313" key="2">
    <source>
        <dbReference type="EMBL" id="MCE7029280.1"/>
    </source>
</evidence>
<protein>
    <submittedName>
        <fullName evidence="2">DUF4345 domain-containing protein</fullName>
    </submittedName>
</protein>
<feature type="transmembrane region" description="Helical" evidence="1">
    <location>
        <begin position="77"/>
        <end position="95"/>
    </location>
</feature>
<dbReference type="AlphaFoldDB" id="A0A9X1P0R2"/>